<name>K0SLS4_THAOC</name>
<protein>
    <submittedName>
        <fullName evidence="2">Uncharacterized protein</fullName>
    </submittedName>
</protein>
<evidence type="ECO:0000313" key="2">
    <source>
        <dbReference type="EMBL" id="EJK67228.1"/>
    </source>
</evidence>
<keyword evidence="3" id="KW-1185">Reference proteome</keyword>
<dbReference type="EMBL" id="AGNL01013490">
    <property type="protein sequence ID" value="EJK67228.1"/>
    <property type="molecule type" value="Genomic_DNA"/>
</dbReference>
<gene>
    <name evidence="2" type="ORF">THAOC_11769</name>
</gene>
<proteinExistence type="predicted"/>
<comment type="caution">
    <text evidence="2">The sequence shown here is derived from an EMBL/GenBank/DDBJ whole genome shotgun (WGS) entry which is preliminary data.</text>
</comment>
<evidence type="ECO:0000313" key="3">
    <source>
        <dbReference type="Proteomes" id="UP000266841"/>
    </source>
</evidence>
<feature type="region of interest" description="Disordered" evidence="1">
    <location>
        <begin position="48"/>
        <end position="115"/>
    </location>
</feature>
<dbReference type="AlphaFoldDB" id="K0SLS4"/>
<feature type="region of interest" description="Disordered" evidence="1">
    <location>
        <begin position="1"/>
        <end position="30"/>
    </location>
</feature>
<organism evidence="2 3">
    <name type="scientific">Thalassiosira oceanica</name>
    <name type="common">Marine diatom</name>
    <dbReference type="NCBI Taxonomy" id="159749"/>
    <lineage>
        <taxon>Eukaryota</taxon>
        <taxon>Sar</taxon>
        <taxon>Stramenopiles</taxon>
        <taxon>Ochrophyta</taxon>
        <taxon>Bacillariophyta</taxon>
        <taxon>Coscinodiscophyceae</taxon>
        <taxon>Thalassiosirophycidae</taxon>
        <taxon>Thalassiosirales</taxon>
        <taxon>Thalassiosiraceae</taxon>
        <taxon>Thalassiosira</taxon>
    </lineage>
</organism>
<evidence type="ECO:0000256" key="1">
    <source>
        <dbReference type="SAM" id="MobiDB-lite"/>
    </source>
</evidence>
<accession>K0SLS4</accession>
<feature type="non-terminal residue" evidence="2">
    <location>
        <position position="1"/>
    </location>
</feature>
<dbReference type="Proteomes" id="UP000266841">
    <property type="component" value="Unassembled WGS sequence"/>
</dbReference>
<feature type="compositionally biased region" description="Basic and acidic residues" evidence="1">
    <location>
        <begin position="1"/>
        <end position="16"/>
    </location>
</feature>
<reference evidence="2 3" key="1">
    <citation type="journal article" date="2012" name="Genome Biol.">
        <title>Genome and low-iron response of an oceanic diatom adapted to chronic iron limitation.</title>
        <authorList>
            <person name="Lommer M."/>
            <person name="Specht M."/>
            <person name="Roy A.S."/>
            <person name="Kraemer L."/>
            <person name="Andreson R."/>
            <person name="Gutowska M.A."/>
            <person name="Wolf J."/>
            <person name="Bergner S.V."/>
            <person name="Schilhabel M.B."/>
            <person name="Klostermeier U.C."/>
            <person name="Beiko R.G."/>
            <person name="Rosenstiel P."/>
            <person name="Hippler M."/>
            <person name="Laroche J."/>
        </authorList>
    </citation>
    <scope>NUCLEOTIDE SEQUENCE [LARGE SCALE GENOMIC DNA]</scope>
    <source>
        <strain evidence="2 3">CCMP1005</strain>
    </source>
</reference>
<sequence>EHQQNREQGGPDRGERAGAGAARKHDPEGTIALLAGLVPRVGRRHFSDTGRRVNCDRGLPPATRAGAVGGGPDGAVRVMEAAGLEGRDGSVGTEPRNRNNDAPAKIQRDVAGPKRGCLYKRHERLRVLQNTPFRQ</sequence>